<proteinExistence type="predicted"/>
<keyword evidence="1" id="KW-0732">Signal</keyword>
<evidence type="ECO:0000256" key="1">
    <source>
        <dbReference type="SAM" id="SignalP"/>
    </source>
</evidence>
<reference evidence="2" key="1">
    <citation type="submission" date="2021-04" db="EMBL/GenBank/DDBJ databases">
        <title>Oceanospirillales bacteria with DddD are important DMSP degraders in coastal seawater.</title>
        <authorList>
            <person name="Liu J."/>
        </authorList>
    </citation>
    <scope>NUCLEOTIDE SEQUENCE</scope>
    <source>
        <strain evidence="2">GY6</strain>
    </source>
</reference>
<feature type="signal peptide" evidence="1">
    <location>
        <begin position="1"/>
        <end position="19"/>
    </location>
</feature>
<sequence>MIKKILTLVIVFNCMIANASEISSSKEALLDSFIKAHEAKNYEEISRLINWEDVGKHKQKMIRVYTKNNFGREINHTEFEKADTNFLKSFNLGDKKYKSNLPVTHLMRIYFEEPTKDKKPEYSSVVYLVGEKPEGFQIAVVIKDQPSQATAEH</sequence>
<name>A0ABY5GTA8_9GAMM</name>
<feature type="chain" id="PRO_5047351139" evidence="1">
    <location>
        <begin position="20"/>
        <end position="153"/>
    </location>
</feature>
<accession>A0ABY5GTA8</accession>
<dbReference type="Proteomes" id="UP001059950">
    <property type="component" value="Chromosome"/>
</dbReference>
<gene>
    <name evidence="2" type="ORF">KDX31_16360</name>
</gene>
<evidence type="ECO:0000313" key="2">
    <source>
        <dbReference type="EMBL" id="UTW02887.1"/>
    </source>
</evidence>
<protein>
    <submittedName>
        <fullName evidence="2">Uncharacterized protein</fullName>
    </submittedName>
</protein>
<evidence type="ECO:0000313" key="3">
    <source>
        <dbReference type="Proteomes" id="UP001059950"/>
    </source>
</evidence>
<organism evidence="2 3">
    <name type="scientific">Amphritea atlantica</name>
    <dbReference type="NCBI Taxonomy" id="355243"/>
    <lineage>
        <taxon>Bacteria</taxon>
        <taxon>Pseudomonadati</taxon>
        <taxon>Pseudomonadota</taxon>
        <taxon>Gammaproteobacteria</taxon>
        <taxon>Oceanospirillales</taxon>
        <taxon>Oceanospirillaceae</taxon>
        <taxon>Amphritea</taxon>
    </lineage>
</organism>
<dbReference type="EMBL" id="CP073344">
    <property type="protein sequence ID" value="UTW02887.1"/>
    <property type="molecule type" value="Genomic_DNA"/>
</dbReference>
<keyword evidence="3" id="KW-1185">Reference proteome</keyword>